<evidence type="ECO:0000256" key="1">
    <source>
        <dbReference type="SAM" id="MobiDB-lite"/>
    </source>
</evidence>
<keyword evidence="2" id="KW-0614">Plasmid</keyword>
<dbReference type="OrthoDB" id="9960448at2"/>
<sequence>MVTMINVNDQRIFELDFGCPLEPDDLLSYYANGMLIPTDRAKFLKNHVENGYKEPLKILTNREKRAAQEITEILKMESEYESETEEQQKGRWIKEKKQDAHDYHDIQKDLRAWDNDSDEPRPSTNWRELEMYGM</sequence>
<keyword evidence="3" id="KW-1185">Reference proteome</keyword>
<dbReference type="EMBL" id="CP003601">
    <property type="protein sequence ID" value="AFY97156.1"/>
    <property type="molecule type" value="Genomic_DNA"/>
</dbReference>
<evidence type="ECO:0000313" key="3">
    <source>
        <dbReference type="Proteomes" id="UP000010366"/>
    </source>
</evidence>
<dbReference type="AlphaFoldDB" id="K9URR1"/>
<organism evidence="2 3">
    <name type="scientific">Chamaesiphon minutus (strain ATCC 27169 / PCC 6605)</name>
    <dbReference type="NCBI Taxonomy" id="1173020"/>
    <lineage>
        <taxon>Bacteria</taxon>
        <taxon>Bacillati</taxon>
        <taxon>Cyanobacteriota</taxon>
        <taxon>Cyanophyceae</taxon>
        <taxon>Gomontiellales</taxon>
        <taxon>Chamaesiphonaceae</taxon>
        <taxon>Chamaesiphon</taxon>
    </lineage>
</organism>
<evidence type="ECO:0000313" key="2">
    <source>
        <dbReference type="EMBL" id="AFY97156.1"/>
    </source>
</evidence>
<accession>K9URR1</accession>
<dbReference type="Proteomes" id="UP000010366">
    <property type="component" value="Plasmid pCHA6605.01"/>
</dbReference>
<geneLocation type="plasmid" evidence="2 3">
    <name>pCHA6605.01</name>
</geneLocation>
<feature type="compositionally biased region" description="Basic and acidic residues" evidence="1">
    <location>
        <begin position="86"/>
        <end position="134"/>
    </location>
</feature>
<name>K9URR1_CHAP6</name>
<protein>
    <submittedName>
        <fullName evidence="2">Uncharacterized protein</fullName>
    </submittedName>
</protein>
<feature type="region of interest" description="Disordered" evidence="1">
    <location>
        <begin position="79"/>
        <end position="134"/>
    </location>
</feature>
<reference evidence="2 3" key="1">
    <citation type="submission" date="2012-05" db="EMBL/GenBank/DDBJ databases">
        <title>Noncontiguous Finished plasmid 1 of genome of Chamaesiphon sp. PCC 6605.</title>
        <authorList>
            <consortium name="US DOE Joint Genome Institute"/>
            <person name="Gugger M."/>
            <person name="Coursin T."/>
            <person name="Rippka R."/>
            <person name="Tandeau De Marsac N."/>
            <person name="Huntemann M."/>
            <person name="Wei C.-L."/>
            <person name="Han J."/>
            <person name="Detter J.C."/>
            <person name="Han C."/>
            <person name="Tapia R."/>
            <person name="Chen A."/>
            <person name="Kyrpides N."/>
            <person name="Mavromatis K."/>
            <person name="Markowitz V."/>
            <person name="Szeto E."/>
            <person name="Ivanova N."/>
            <person name="Pagani I."/>
            <person name="Pati A."/>
            <person name="Goodwin L."/>
            <person name="Nordberg H.P."/>
            <person name="Cantor M.N."/>
            <person name="Hua S.X."/>
            <person name="Woyke T."/>
            <person name="Kerfeld C.A."/>
        </authorList>
    </citation>
    <scope>NUCLEOTIDE SEQUENCE [LARGE SCALE GENOMIC DNA]</scope>
    <source>
        <strain evidence="3">ATCC 27169 / PCC 6605</strain>
        <plasmid evidence="3">Plasmid pCHA6605.01</plasmid>
    </source>
</reference>
<gene>
    <name evidence="2" type="ORF">Cha6605_6333</name>
</gene>
<dbReference type="RefSeq" id="WP_015329040.1">
    <property type="nucleotide sequence ID" value="NC_020053.1"/>
</dbReference>
<dbReference type="HOGENOM" id="CLU_1892438_0_0_3"/>
<dbReference type="KEGG" id="cmp:Cha6605_6333"/>
<proteinExistence type="predicted"/>